<evidence type="ECO:0000256" key="1">
    <source>
        <dbReference type="ARBA" id="ARBA00004141"/>
    </source>
</evidence>
<keyword evidence="4 6" id="KW-0472">Membrane</keyword>
<comment type="subcellular location">
    <subcellularLocation>
        <location evidence="1">Membrane</location>
        <topology evidence="1">Multi-pass membrane protein</topology>
    </subcellularLocation>
</comment>
<evidence type="ECO:0000313" key="7">
    <source>
        <dbReference type="EMBL" id="CAF1057681.1"/>
    </source>
</evidence>
<dbReference type="GO" id="GO:0016020">
    <property type="term" value="C:membrane"/>
    <property type="evidence" value="ECO:0007669"/>
    <property type="project" value="UniProtKB-SubCell"/>
</dbReference>
<feature type="transmembrane region" description="Helical" evidence="6">
    <location>
        <begin position="79"/>
        <end position="101"/>
    </location>
</feature>
<evidence type="ECO:0000256" key="4">
    <source>
        <dbReference type="ARBA" id="ARBA00023136"/>
    </source>
</evidence>
<evidence type="ECO:0000313" key="8">
    <source>
        <dbReference type="EMBL" id="CAF1567683.1"/>
    </source>
</evidence>
<dbReference type="Proteomes" id="UP000663852">
    <property type="component" value="Unassembled WGS sequence"/>
</dbReference>
<comment type="caution">
    <text evidence="8">The sequence shown here is derived from an EMBL/GenBank/DDBJ whole genome shotgun (WGS) entry which is preliminary data.</text>
</comment>
<dbReference type="Pfam" id="PF00335">
    <property type="entry name" value="Tetraspanin"/>
    <property type="match status" value="1"/>
</dbReference>
<keyword evidence="3 6" id="KW-1133">Transmembrane helix</keyword>
<dbReference type="EMBL" id="CAJNOJ010000080">
    <property type="protein sequence ID" value="CAF1057681.1"/>
    <property type="molecule type" value="Genomic_DNA"/>
</dbReference>
<protein>
    <recommendedName>
        <fullName evidence="10">Tetraspanin</fullName>
    </recommendedName>
</protein>
<evidence type="ECO:0000256" key="2">
    <source>
        <dbReference type="ARBA" id="ARBA00022692"/>
    </source>
</evidence>
<sequence>MKALNRLFGIIFTALILIFAIFHLAVGISIIVKVRHYGDVFKPERGIAAFNIVISIYGLIVGGFGLFAQLTGRVALSKVVAFGSVALAFFALVSLITSLIINSLAINYATSHFNSRMTDYKNTQSSRDIVDSIQVNYDCCGSNTWLDWSAVGLNATASTTNNTVTTQIASNSTTTITSGADNTTVFSTTSAITTSTTTASSGIGETTTTSSGLVTSGSETSTTTDFLSGKMAEANDQAVVRRKRQAQSTYGGIVGLPLSFNVTLPQSCCTNNLGSTENLANLYCISNANNVSNNMHTDGCAKKIGKFAVSQTLGLVVINSFLVVLSLAVIPLLLHKDDSPDYSQSMPINAQIAQYQQYTNDPYQYNSAHYPFDPSYNNSFQPTMTYS</sequence>
<dbReference type="InterPro" id="IPR018499">
    <property type="entry name" value="Tetraspanin/Peripherin"/>
</dbReference>
<evidence type="ECO:0008006" key="10">
    <source>
        <dbReference type="Google" id="ProtNLM"/>
    </source>
</evidence>
<evidence type="ECO:0000256" key="3">
    <source>
        <dbReference type="ARBA" id="ARBA00022989"/>
    </source>
</evidence>
<dbReference type="Proteomes" id="UP000663828">
    <property type="component" value="Unassembled WGS sequence"/>
</dbReference>
<dbReference type="InterPro" id="IPR008952">
    <property type="entry name" value="Tetraspanin_EC2_sf"/>
</dbReference>
<evidence type="ECO:0000256" key="6">
    <source>
        <dbReference type="SAM" id="Phobius"/>
    </source>
</evidence>
<dbReference type="EMBL" id="CAJNOR010005558">
    <property type="protein sequence ID" value="CAF1567683.1"/>
    <property type="molecule type" value="Genomic_DNA"/>
</dbReference>
<feature type="region of interest" description="Disordered" evidence="5">
    <location>
        <begin position="197"/>
        <end position="220"/>
    </location>
</feature>
<evidence type="ECO:0000256" key="5">
    <source>
        <dbReference type="SAM" id="MobiDB-lite"/>
    </source>
</evidence>
<feature type="transmembrane region" description="Helical" evidence="6">
    <location>
        <begin position="47"/>
        <end position="67"/>
    </location>
</feature>
<name>A0A815Y8W8_ADIRI</name>
<accession>A0A815Y8W8</accession>
<dbReference type="OrthoDB" id="10051815at2759"/>
<proteinExistence type="predicted"/>
<dbReference type="AlphaFoldDB" id="A0A815Y8W8"/>
<reference evidence="8" key="1">
    <citation type="submission" date="2021-02" db="EMBL/GenBank/DDBJ databases">
        <authorList>
            <person name="Nowell W R."/>
        </authorList>
    </citation>
    <scope>NUCLEOTIDE SEQUENCE</scope>
</reference>
<feature type="transmembrane region" description="Helical" evidence="6">
    <location>
        <begin position="7"/>
        <end position="32"/>
    </location>
</feature>
<keyword evidence="2 6" id="KW-0812">Transmembrane</keyword>
<gene>
    <name evidence="7" type="ORF">EDS130_LOCUS17749</name>
    <name evidence="8" type="ORF">XAT740_LOCUS44170</name>
</gene>
<dbReference type="Gene3D" id="1.10.1450.10">
    <property type="entry name" value="Tetraspanin"/>
    <property type="match status" value="1"/>
</dbReference>
<organism evidence="8 9">
    <name type="scientific">Adineta ricciae</name>
    <name type="common">Rotifer</name>
    <dbReference type="NCBI Taxonomy" id="249248"/>
    <lineage>
        <taxon>Eukaryota</taxon>
        <taxon>Metazoa</taxon>
        <taxon>Spiralia</taxon>
        <taxon>Gnathifera</taxon>
        <taxon>Rotifera</taxon>
        <taxon>Eurotatoria</taxon>
        <taxon>Bdelloidea</taxon>
        <taxon>Adinetida</taxon>
        <taxon>Adinetidae</taxon>
        <taxon>Adineta</taxon>
    </lineage>
</organism>
<feature type="transmembrane region" description="Helical" evidence="6">
    <location>
        <begin position="313"/>
        <end position="334"/>
    </location>
</feature>
<evidence type="ECO:0000313" key="9">
    <source>
        <dbReference type="Proteomes" id="UP000663828"/>
    </source>
</evidence>
<keyword evidence="9" id="KW-1185">Reference proteome</keyword>
<dbReference type="SUPFAM" id="SSF48652">
    <property type="entry name" value="Tetraspanin"/>
    <property type="match status" value="1"/>
</dbReference>